<sequence length="257" mass="29095">MSIINKTTKQETLIRKDEINKNTFKVTVNTDDITIETTTNGITTFTSENYINSIQLITQVPEPKIQTKAVTITENGSYTISPDDNLDALDHVYVTANVPQYKIDSISVYQNNTYTLATVAPEIINITEDTDITDLIPADGNLHKVVTTSTSNKYIKITKKENCQFILFRLTKSDGLFIYEMEIEKTFIIYNYLIYYILKLNTESPNTGLIRFCKGTTIEEAIKLISYDSENIGSEKSNANFKMSLNSSLLSENFPIK</sequence>
<dbReference type="EMBL" id="BDEQ01000001">
    <property type="protein sequence ID" value="GAT97763.1"/>
    <property type="molecule type" value="Genomic_DNA"/>
</dbReference>
<dbReference type="VEuPathDB" id="AmoebaDB:KM1_333420"/>
<dbReference type="AlphaFoldDB" id="A0A5K1UQM0"/>
<protein>
    <submittedName>
        <fullName evidence="1">Uncharacterized protein</fullName>
    </submittedName>
</protein>
<dbReference type="VEuPathDB" id="AmoebaDB:KM1_333720"/>
<accession>A0A5K1UQM0</accession>
<reference evidence="1 2" key="1">
    <citation type="submission" date="2016-05" db="EMBL/GenBank/DDBJ databases">
        <title>First whole genome sequencing of Entamoeba histolytica HM1:IMSS-clone-6.</title>
        <authorList>
            <person name="Mukherjee Avik.K."/>
            <person name="Izumyama S."/>
            <person name="Nakada-Tsukui K."/>
            <person name="Nozaki T."/>
        </authorList>
    </citation>
    <scope>NUCLEOTIDE SEQUENCE [LARGE SCALE GENOMIC DNA]</scope>
    <source>
        <strain evidence="1 2">HM1:IMSS clone 6</strain>
    </source>
</reference>
<gene>
    <name evidence="1" type="ORF">CL6EHI_020930</name>
</gene>
<evidence type="ECO:0000313" key="2">
    <source>
        <dbReference type="Proteomes" id="UP000078387"/>
    </source>
</evidence>
<organism evidence="1 2">
    <name type="scientific">Entamoeba histolytica</name>
    <dbReference type="NCBI Taxonomy" id="5759"/>
    <lineage>
        <taxon>Eukaryota</taxon>
        <taxon>Amoebozoa</taxon>
        <taxon>Evosea</taxon>
        <taxon>Archamoebae</taxon>
        <taxon>Mastigamoebida</taxon>
        <taxon>Entamoebidae</taxon>
        <taxon>Entamoeba</taxon>
    </lineage>
</organism>
<evidence type="ECO:0000313" key="1">
    <source>
        <dbReference type="EMBL" id="GAT97763.1"/>
    </source>
</evidence>
<dbReference type="VEuPathDB" id="AmoebaDB:EHI_020930"/>
<dbReference type="Proteomes" id="UP000078387">
    <property type="component" value="Unassembled WGS sequence"/>
</dbReference>
<name>A0A5K1UQM0_ENTHI</name>
<comment type="caution">
    <text evidence="1">The sequence shown here is derived from an EMBL/GenBank/DDBJ whole genome shotgun (WGS) entry which is preliminary data.</text>
</comment>
<dbReference type="VEuPathDB" id="AmoebaDB:EHI5A_266150"/>
<proteinExistence type="predicted"/>